<sequence length="366" mass="41933">MPVSSEATADPSIRVLESARFISEHSNDVLVPEEGVCRAAKEIQERMKKSGYSTAEWKKHPLNPSKADQKAIEWIFVVDSLNFSFWTSKPVDQQYSVTLDGTTYRGYWTLCAAINRAIRNGLDITDARVYASIARDLMEDVFRTDDPRKQEKMPMLERRIKVLHEVGRVLLDQYAGKFSNMVKMCQGSAQKLLDMVIREFPCFRDEHVFNGQRVCLYKRAQILVADIWACFEGKGLGRFEDIDKVTMFADYRVPQGLYHFGALRYSPRLFEFLQRSEAAVRIEGENEVTADGIPAALGLLPSGHPWEIEIRGNSIWAVECIRQQILRSSGVLVSAILIDFYMWDYSKLHAKAMKDIPIHLTRSVFY</sequence>
<evidence type="ECO:0000256" key="1">
    <source>
        <dbReference type="ARBA" id="ARBA00022801"/>
    </source>
</evidence>
<comment type="function">
    <text evidence="6">Catalyzes the hydrolysis of queuosine 5'-phosphate, releasing the nucleobase queuine (q). Is required for salvage of queuine from exogenous queuosine (Q) that is imported and then converted to queuosine 5'-phosphate intracellularly.</text>
</comment>
<evidence type="ECO:0000256" key="5">
    <source>
        <dbReference type="ARBA" id="ARBA00048204"/>
    </source>
</evidence>
<dbReference type="Proteomes" id="UP001145021">
    <property type="component" value="Unassembled WGS sequence"/>
</dbReference>
<evidence type="ECO:0000256" key="2">
    <source>
        <dbReference type="ARBA" id="ARBA00035119"/>
    </source>
</evidence>
<dbReference type="EC" id="3.2.2.-" evidence="6"/>
<name>A0A9W8CJ76_9FUNG</name>
<dbReference type="Pfam" id="PF10343">
    <property type="entry name" value="Q_salvage"/>
    <property type="match status" value="2"/>
</dbReference>
<evidence type="ECO:0000256" key="3">
    <source>
        <dbReference type="ARBA" id="ARBA00035306"/>
    </source>
</evidence>
<dbReference type="PANTHER" id="PTHR21314">
    <property type="entry name" value="QUEUOSINE 5'-PHOSPHATE N-GLYCOSYLASE_HYDROLASE-RELATED"/>
    <property type="match status" value="1"/>
</dbReference>
<evidence type="ECO:0000256" key="4">
    <source>
        <dbReference type="ARBA" id="ARBA00035393"/>
    </source>
</evidence>
<protein>
    <recommendedName>
        <fullName evidence="3 6">Queuosine 5'-phosphate N-glycosylase/hydrolase</fullName>
        <ecNumber evidence="6">3.2.2.-</ecNumber>
    </recommendedName>
    <alternativeName>
        <fullName evidence="4 6">Queuosine-nucleotide N-glycosylase/hydrolase</fullName>
    </alternativeName>
</protein>
<dbReference type="GO" id="GO:0006400">
    <property type="term" value="P:tRNA modification"/>
    <property type="evidence" value="ECO:0007669"/>
    <property type="project" value="TreeGrafter"/>
</dbReference>
<comment type="similarity">
    <text evidence="2 6">Belongs to the QNG1 protein family.</text>
</comment>
<keyword evidence="1 6" id="KW-0378">Hydrolase</keyword>
<evidence type="ECO:0000256" key="6">
    <source>
        <dbReference type="RuleBase" id="RU365002"/>
    </source>
</evidence>
<dbReference type="AlphaFoldDB" id="A0A9W8CJ76"/>
<evidence type="ECO:0000313" key="8">
    <source>
        <dbReference type="Proteomes" id="UP001145021"/>
    </source>
</evidence>
<accession>A0A9W8CJ76</accession>
<dbReference type="PANTHER" id="PTHR21314:SF0">
    <property type="entry name" value="QUEUOSINE 5'-PHOSPHATE N-GLYCOSYLASE_HYDROLASE"/>
    <property type="match status" value="1"/>
</dbReference>
<reference evidence="7" key="1">
    <citation type="submission" date="2022-07" db="EMBL/GenBank/DDBJ databases">
        <title>Phylogenomic reconstructions and comparative analyses of Kickxellomycotina fungi.</title>
        <authorList>
            <person name="Reynolds N.K."/>
            <person name="Stajich J.E."/>
            <person name="Barry K."/>
            <person name="Grigoriev I.V."/>
            <person name="Crous P."/>
            <person name="Smith M.E."/>
        </authorList>
    </citation>
    <scope>NUCLEOTIDE SEQUENCE</scope>
    <source>
        <strain evidence="7">NBRC 105413</strain>
    </source>
</reference>
<comment type="caution">
    <text evidence="7">The sequence shown here is derived from an EMBL/GenBank/DDBJ whole genome shotgun (WGS) entry which is preliminary data.</text>
</comment>
<dbReference type="EMBL" id="JANBOH010000105">
    <property type="protein sequence ID" value="KAJ1645456.1"/>
    <property type="molecule type" value="Genomic_DNA"/>
</dbReference>
<dbReference type="GO" id="GO:0016787">
    <property type="term" value="F:hydrolase activity"/>
    <property type="evidence" value="ECO:0007669"/>
    <property type="project" value="UniProtKB-KW"/>
</dbReference>
<organism evidence="7 8">
    <name type="scientific">Coemansia asiatica</name>
    <dbReference type="NCBI Taxonomy" id="1052880"/>
    <lineage>
        <taxon>Eukaryota</taxon>
        <taxon>Fungi</taxon>
        <taxon>Fungi incertae sedis</taxon>
        <taxon>Zoopagomycota</taxon>
        <taxon>Kickxellomycotina</taxon>
        <taxon>Kickxellomycetes</taxon>
        <taxon>Kickxellales</taxon>
        <taxon>Kickxellaceae</taxon>
        <taxon>Coemansia</taxon>
    </lineage>
</organism>
<keyword evidence="8" id="KW-1185">Reference proteome</keyword>
<comment type="catalytic activity">
    <reaction evidence="5 6">
        <text>queuosine 5'-phosphate + H2O = queuine + D-ribose 5-phosphate</text>
        <dbReference type="Rhea" id="RHEA:75387"/>
        <dbReference type="ChEBI" id="CHEBI:15377"/>
        <dbReference type="ChEBI" id="CHEBI:17433"/>
        <dbReference type="ChEBI" id="CHEBI:78346"/>
        <dbReference type="ChEBI" id="CHEBI:194371"/>
    </reaction>
    <physiologicalReaction direction="left-to-right" evidence="5 6">
        <dbReference type="Rhea" id="RHEA:75388"/>
    </physiologicalReaction>
</comment>
<proteinExistence type="inferred from homology"/>
<evidence type="ECO:0000313" key="7">
    <source>
        <dbReference type="EMBL" id="KAJ1645456.1"/>
    </source>
</evidence>
<gene>
    <name evidence="7" type="ORF">LPJ64_002963</name>
</gene>
<dbReference type="InterPro" id="IPR019438">
    <property type="entry name" value="Q_salvage"/>
</dbReference>